<sequence length="97" mass="10967">MLDGVSVVRSEKVKNELILDGNDIELVSRSCALIKQDIHLKSAPDPELDFEERQLAMLNSHMMIDLKIKGNITSLQQQCILQANCILLFPLTKKYKA</sequence>
<evidence type="ECO:0000313" key="1">
    <source>
        <dbReference type="EMBL" id="KAK7290400.1"/>
    </source>
</evidence>
<gene>
    <name evidence="1" type="ORF">RIF29_04799</name>
</gene>
<dbReference type="GO" id="GO:0003735">
    <property type="term" value="F:structural constituent of ribosome"/>
    <property type="evidence" value="ECO:0007669"/>
    <property type="project" value="InterPro"/>
</dbReference>
<dbReference type="Proteomes" id="UP001372338">
    <property type="component" value="Unassembled WGS sequence"/>
</dbReference>
<dbReference type="Gene3D" id="3.90.930.12">
    <property type="entry name" value="Ribosomal protein L6, alpha-beta domain"/>
    <property type="match status" value="1"/>
</dbReference>
<name>A0AAN9J1C8_CROPI</name>
<accession>A0AAN9J1C8</accession>
<dbReference type="GO" id="GO:0006412">
    <property type="term" value="P:translation"/>
    <property type="evidence" value="ECO:0007669"/>
    <property type="project" value="InterPro"/>
</dbReference>
<dbReference type="InterPro" id="IPR036789">
    <property type="entry name" value="Ribosomal_uL6-like_a/b-dom_sf"/>
</dbReference>
<reference evidence="1 2" key="1">
    <citation type="submission" date="2024-01" db="EMBL/GenBank/DDBJ databases">
        <title>The genomes of 5 underutilized Papilionoideae crops provide insights into root nodulation and disease resistanc.</title>
        <authorList>
            <person name="Yuan L."/>
        </authorList>
    </citation>
    <scope>NUCLEOTIDE SEQUENCE [LARGE SCALE GENOMIC DNA]</scope>
    <source>
        <strain evidence="1">ZHUSHIDOU_FW_LH</strain>
        <tissue evidence="1">Leaf</tissue>
    </source>
</reference>
<dbReference type="GO" id="GO:0019843">
    <property type="term" value="F:rRNA binding"/>
    <property type="evidence" value="ECO:0007669"/>
    <property type="project" value="InterPro"/>
</dbReference>
<evidence type="ECO:0000313" key="2">
    <source>
        <dbReference type="Proteomes" id="UP001372338"/>
    </source>
</evidence>
<dbReference type="AlphaFoldDB" id="A0AAN9J1C8"/>
<keyword evidence="2" id="KW-1185">Reference proteome</keyword>
<protein>
    <submittedName>
        <fullName evidence="1">Uncharacterized protein</fullName>
    </submittedName>
</protein>
<dbReference type="GO" id="GO:0005840">
    <property type="term" value="C:ribosome"/>
    <property type="evidence" value="ECO:0007669"/>
    <property type="project" value="InterPro"/>
</dbReference>
<organism evidence="1 2">
    <name type="scientific">Crotalaria pallida</name>
    <name type="common">Smooth rattlebox</name>
    <name type="synonym">Crotalaria striata</name>
    <dbReference type="NCBI Taxonomy" id="3830"/>
    <lineage>
        <taxon>Eukaryota</taxon>
        <taxon>Viridiplantae</taxon>
        <taxon>Streptophyta</taxon>
        <taxon>Embryophyta</taxon>
        <taxon>Tracheophyta</taxon>
        <taxon>Spermatophyta</taxon>
        <taxon>Magnoliopsida</taxon>
        <taxon>eudicotyledons</taxon>
        <taxon>Gunneridae</taxon>
        <taxon>Pentapetalae</taxon>
        <taxon>rosids</taxon>
        <taxon>fabids</taxon>
        <taxon>Fabales</taxon>
        <taxon>Fabaceae</taxon>
        <taxon>Papilionoideae</taxon>
        <taxon>50 kb inversion clade</taxon>
        <taxon>genistoids sensu lato</taxon>
        <taxon>core genistoids</taxon>
        <taxon>Crotalarieae</taxon>
        <taxon>Crotalaria</taxon>
    </lineage>
</organism>
<dbReference type="EMBL" id="JAYWIO010000001">
    <property type="protein sequence ID" value="KAK7290400.1"/>
    <property type="molecule type" value="Genomic_DNA"/>
</dbReference>
<comment type="caution">
    <text evidence="1">The sequence shown here is derived from an EMBL/GenBank/DDBJ whole genome shotgun (WGS) entry which is preliminary data.</text>
</comment>
<proteinExistence type="predicted"/>